<dbReference type="AlphaFoldDB" id="A0AAJ0MMS6"/>
<feature type="non-terminal residue" evidence="1">
    <location>
        <position position="1"/>
    </location>
</feature>
<keyword evidence="2" id="KW-1185">Reference proteome</keyword>
<evidence type="ECO:0000313" key="1">
    <source>
        <dbReference type="EMBL" id="KAK3486441.1"/>
    </source>
</evidence>
<evidence type="ECO:0008006" key="3">
    <source>
        <dbReference type="Google" id="ProtNLM"/>
    </source>
</evidence>
<dbReference type="PANTHER" id="PTHR47642">
    <property type="entry name" value="ATP-DEPENDENT DNA HELICASE"/>
    <property type="match status" value="1"/>
</dbReference>
<dbReference type="Proteomes" id="UP001285908">
    <property type="component" value="Unassembled WGS sequence"/>
</dbReference>
<gene>
    <name evidence="1" type="ORF">B0T23DRAFT_324650</name>
</gene>
<name>A0AAJ0MMS6_9PEZI</name>
<reference evidence="1 2" key="1">
    <citation type="journal article" date="2023" name="Mol. Phylogenet. Evol.">
        <title>Genome-scale phylogeny and comparative genomics of the fungal order Sordariales.</title>
        <authorList>
            <person name="Hensen N."/>
            <person name="Bonometti L."/>
            <person name="Westerberg I."/>
            <person name="Brannstrom I.O."/>
            <person name="Guillou S."/>
            <person name="Cros-Aarteil S."/>
            <person name="Calhoun S."/>
            <person name="Haridas S."/>
            <person name="Kuo A."/>
            <person name="Mondo S."/>
            <person name="Pangilinan J."/>
            <person name="Riley R."/>
            <person name="LaButti K."/>
            <person name="Andreopoulos B."/>
            <person name="Lipzen A."/>
            <person name="Chen C."/>
            <person name="Yan M."/>
            <person name="Daum C."/>
            <person name="Ng V."/>
            <person name="Clum A."/>
            <person name="Steindorff A."/>
            <person name="Ohm R.A."/>
            <person name="Martin F."/>
            <person name="Silar P."/>
            <person name="Natvig D.O."/>
            <person name="Lalanne C."/>
            <person name="Gautier V."/>
            <person name="Ament-Velasquez S.L."/>
            <person name="Kruys A."/>
            <person name="Hutchinson M.I."/>
            <person name="Powell A.J."/>
            <person name="Barry K."/>
            <person name="Miller A.N."/>
            <person name="Grigoriev I.V."/>
            <person name="Debuchy R."/>
            <person name="Gladieux P."/>
            <person name="Hiltunen Thoren M."/>
            <person name="Johannesson H."/>
        </authorList>
    </citation>
    <scope>NUCLEOTIDE SEQUENCE [LARGE SCALE GENOMIC DNA]</scope>
    <source>
        <strain evidence="1 2">FGSC 10403</strain>
    </source>
</reference>
<comment type="caution">
    <text evidence="1">The sequence shown here is derived from an EMBL/GenBank/DDBJ whole genome shotgun (WGS) entry which is preliminary data.</text>
</comment>
<dbReference type="InterPro" id="IPR051055">
    <property type="entry name" value="PIF1_helicase"/>
</dbReference>
<organism evidence="1 2">
    <name type="scientific">Neurospora hispaniola</name>
    <dbReference type="NCBI Taxonomy" id="588809"/>
    <lineage>
        <taxon>Eukaryota</taxon>
        <taxon>Fungi</taxon>
        <taxon>Dikarya</taxon>
        <taxon>Ascomycota</taxon>
        <taxon>Pezizomycotina</taxon>
        <taxon>Sordariomycetes</taxon>
        <taxon>Sordariomycetidae</taxon>
        <taxon>Sordariales</taxon>
        <taxon>Sordariaceae</taxon>
        <taxon>Neurospora</taxon>
    </lineage>
</organism>
<dbReference type="InterPro" id="IPR027417">
    <property type="entry name" value="P-loop_NTPase"/>
</dbReference>
<dbReference type="EMBL" id="JAULSX010000008">
    <property type="protein sequence ID" value="KAK3486441.1"/>
    <property type="molecule type" value="Genomic_DNA"/>
</dbReference>
<accession>A0AAJ0MMS6</accession>
<dbReference type="SUPFAM" id="SSF52540">
    <property type="entry name" value="P-loop containing nucleoside triphosphate hydrolases"/>
    <property type="match status" value="1"/>
</dbReference>
<sequence>RIQFPLVITYSITIHKVQNSTLDMAILNISKRDFQTGLTYIAYNRVKTLQSLIFNSPFDLNIL</sequence>
<evidence type="ECO:0000313" key="2">
    <source>
        <dbReference type="Proteomes" id="UP001285908"/>
    </source>
</evidence>
<protein>
    <recommendedName>
        <fullName evidence="3">ATP-dependent DNA helicase PIF1</fullName>
    </recommendedName>
</protein>
<proteinExistence type="predicted"/>
<dbReference type="RefSeq" id="XP_062688998.1">
    <property type="nucleotide sequence ID" value="XM_062835443.1"/>
</dbReference>
<dbReference type="GeneID" id="87873065"/>